<keyword evidence="3" id="KW-0378">Hydrolase</keyword>
<evidence type="ECO:0000313" key="4">
    <source>
        <dbReference type="Proteomes" id="UP000198221"/>
    </source>
</evidence>
<keyword evidence="3" id="KW-0121">Carboxypeptidase</keyword>
<dbReference type="InterPro" id="IPR051417">
    <property type="entry name" value="SDr/BOS_complex"/>
</dbReference>
<dbReference type="GO" id="GO:0030246">
    <property type="term" value="F:carbohydrate binding"/>
    <property type="evidence" value="ECO:0007669"/>
    <property type="project" value="InterPro"/>
</dbReference>
<dbReference type="SUPFAM" id="SSF49452">
    <property type="entry name" value="Starch-binding domain-like"/>
    <property type="match status" value="2"/>
</dbReference>
<dbReference type="SUPFAM" id="SSF49478">
    <property type="entry name" value="Cna protein B-type domain"/>
    <property type="match status" value="1"/>
</dbReference>
<dbReference type="GO" id="GO:0004180">
    <property type="term" value="F:carboxypeptidase activity"/>
    <property type="evidence" value="ECO:0007669"/>
    <property type="project" value="UniProtKB-KW"/>
</dbReference>
<dbReference type="Pfam" id="PF13620">
    <property type="entry name" value="CarboxypepD_reg"/>
    <property type="match status" value="3"/>
</dbReference>
<dbReference type="PANTHER" id="PTHR23303:SF14">
    <property type="entry name" value="BOS COMPLEX SUBUNIT NOMO1-RELATED"/>
    <property type="match status" value="1"/>
</dbReference>
<dbReference type="RefSeq" id="WP_157746334.1">
    <property type="nucleotide sequence ID" value="NZ_LT607754.1"/>
</dbReference>
<evidence type="ECO:0000256" key="1">
    <source>
        <dbReference type="ARBA" id="ARBA00022729"/>
    </source>
</evidence>
<proteinExistence type="predicted"/>
<gene>
    <name evidence="3" type="ORF">GA0070613_2515</name>
</gene>
<keyword evidence="4" id="KW-1185">Reference proteome</keyword>
<dbReference type="InterPro" id="IPR013784">
    <property type="entry name" value="Carb-bd-like_fold"/>
</dbReference>
<accession>A0A1C5I9Z2</accession>
<dbReference type="PANTHER" id="PTHR23303">
    <property type="entry name" value="CARBOXYPEPTIDASE REGULATORY REGION-CONTAINING"/>
    <property type="match status" value="1"/>
</dbReference>
<dbReference type="AlphaFoldDB" id="A0A1C5I9Z2"/>
<keyword evidence="1 2" id="KW-0732">Signal</keyword>
<keyword evidence="3" id="KW-0645">Protease</keyword>
<dbReference type="SUPFAM" id="SSF49464">
    <property type="entry name" value="Carboxypeptidase regulatory domain-like"/>
    <property type="match status" value="1"/>
</dbReference>
<feature type="chain" id="PRO_5008718583" evidence="2">
    <location>
        <begin position="30"/>
        <end position="833"/>
    </location>
</feature>
<organism evidence="3 4">
    <name type="scientific">Micromonospora inositola</name>
    <dbReference type="NCBI Taxonomy" id="47865"/>
    <lineage>
        <taxon>Bacteria</taxon>
        <taxon>Bacillati</taxon>
        <taxon>Actinomycetota</taxon>
        <taxon>Actinomycetes</taxon>
        <taxon>Micromonosporales</taxon>
        <taxon>Micromonosporaceae</taxon>
        <taxon>Micromonospora</taxon>
    </lineage>
</organism>
<dbReference type="EMBL" id="LT607754">
    <property type="protein sequence ID" value="SCG55220.1"/>
    <property type="molecule type" value="Genomic_DNA"/>
</dbReference>
<dbReference type="InterPro" id="IPR008969">
    <property type="entry name" value="CarboxyPept-like_regulatory"/>
</dbReference>
<sequence>MRLTKRWMRALAATAVVAAVLAAAPAAQAVPTYTATGTVTDRATGAPLPGACLTLFNAPDRVIATRCADEQGRYTFSGLTRTIQPRLRAQAAGHAELWWPAEPDYYNADPLRYPTDGSTTIEANLALLDAVGGFAGRITQPDGSPAYASEVTAVSTVGVWRAKAPTDSDGRYRLGNLPVGSYRLAIGPRGWDPTQWLPGTGNPPVVTVFDVTPGATTTVDGRYLTTTGAYEGGVLTGTVTAATGAPVAGACVTAVSVYSGQEAATACTDATGRYRITTVSYNLGYKLRVNADGYPEQWAPNAVDSRNASTYFPAWGQDKIVNVALRTGGGTVRGQITDYPDATPALTNSVRVEAVDGSWSAWTEAVDGRYQFDRVPAGDYRVAVKPLDRTIQYHPGKPTPAEATVVHIADGEVTTVDEQLVPPGAVEVTLTDAVTGAPVKGCARLFQAQEVACGDTGTITFPKVWATGTTLESLLVDAKPTHWTRTVSSVRVVTGETTRLTVTVEPGAALETSVVDARDASVPPKTCVYAVSAEKLATTPMRREATSYCSDTSGKVRIGPLPPGPVQLLVVPPAPYGAQWYTENGGTGDRRVAEIYSMQVGQTVTAPPIRLDLAGKLTGRVKDQAGSPVDTCVQPVGLHPDFVDVPPVRACATGGSYVLDRLGPYRWPLGADGRVLSSGAVLAPGWSGNVDNRFEATLVQVTAGTTTTVPDIVLPRGAQIRRLDLGTAASQGGVLEVYQPTTGDRVWYPVGVESVITVPLPAGPVLLRLLPNGGKPCWYVGPRTFLSARAKQGPKPVTLTAGQVIDTFRLAPGDTCGPVPVTRALPPRPGPQG</sequence>
<reference evidence="4" key="1">
    <citation type="submission" date="2016-06" db="EMBL/GenBank/DDBJ databases">
        <authorList>
            <person name="Varghese N."/>
            <person name="Submissions Spin"/>
        </authorList>
    </citation>
    <scope>NUCLEOTIDE SEQUENCE [LARGE SCALE GENOMIC DNA]</scope>
    <source>
        <strain evidence="4">DSM 43819</strain>
    </source>
</reference>
<evidence type="ECO:0000313" key="3">
    <source>
        <dbReference type="EMBL" id="SCG55220.1"/>
    </source>
</evidence>
<feature type="signal peptide" evidence="2">
    <location>
        <begin position="1"/>
        <end position="29"/>
    </location>
</feature>
<dbReference type="Proteomes" id="UP000198221">
    <property type="component" value="Chromosome I"/>
</dbReference>
<dbReference type="OrthoDB" id="3632511at2"/>
<protein>
    <submittedName>
        <fullName evidence="3">Carboxypeptidase regulatory-like domain-containing protein</fullName>
    </submittedName>
</protein>
<evidence type="ECO:0000256" key="2">
    <source>
        <dbReference type="SAM" id="SignalP"/>
    </source>
</evidence>
<dbReference type="Gene3D" id="2.60.40.1120">
    <property type="entry name" value="Carboxypeptidase-like, regulatory domain"/>
    <property type="match status" value="2"/>
</dbReference>
<name>A0A1C5I9Z2_9ACTN</name>